<reference evidence="1 2" key="1">
    <citation type="submission" date="2017-11" db="EMBL/GenBank/DDBJ databases">
        <title>Biodiversity and function of Thalassospira species in the particle-attached aromatic-hydrocarbon-degrading consortia from the surface seawater of the China South Sea.</title>
        <authorList>
            <person name="Dong C."/>
            <person name="Liu R."/>
            <person name="Shao Z."/>
        </authorList>
    </citation>
    <scope>NUCLEOTIDE SEQUENCE [LARGE SCALE GENOMIC DNA]</scope>
    <source>
        <strain evidence="1 2">139Z-12</strain>
    </source>
</reference>
<organism evidence="1 2">
    <name type="scientific">Thalassospira povalilytica</name>
    <dbReference type="NCBI Taxonomy" id="732237"/>
    <lineage>
        <taxon>Bacteria</taxon>
        <taxon>Pseudomonadati</taxon>
        <taxon>Pseudomonadota</taxon>
        <taxon>Alphaproteobacteria</taxon>
        <taxon>Rhodospirillales</taxon>
        <taxon>Thalassospiraceae</taxon>
        <taxon>Thalassospira</taxon>
    </lineage>
</organism>
<gene>
    <name evidence="1" type="ORF">CU041_06755</name>
</gene>
<sequence>MRCLTLAESLRAQGAMNIKFMVQASSRILQRIYDSGFSVLDARFVTGTKESCAEILDWNHQNCQNDPIRPWIVIDGKYASPSSVEPLSHIANVICFDDFPYRDFPVPVIVNAQPWTTELDYPQHADRQILSGGRFNSIHPRYFEAAKIENRQAILITMGGEDPQNDTAWIANSLGDMLTGYPVIVAIGPSHPDQLEAVNAINQHIPQAEILYAPSSLTLAAERSFLAISAGGTSCYELQAAGIAVAALAVEHHQLEFINALERLGGIVSIGGPQKSSDERDSGPARRIVQRFLYHSAWREERIERGKAMFPAPGGPYLAQRLADILLK</sequence>
<dbReference type="Proteomes" id="UP000233365">
    <property type="component" value="Unassembled WGS sequence"/>
</dbReference>
<protein>
    <recommendedName>
        <fullName evidence="3">Glycosyl transferase family 28 C-terminal domain-containing protein</fullName>
    </recommendedName>
</protein>
<dbReference type="EMBL" id="PGTS01000002">
    <property type="protein sequence ID" value="PKR51214.1"/>
    <property type="molecule type" value="Genomic_DNA"/>
</dbReference>
<accession>A0ABX4RAP7</accession>
<proteinExistence type="predicted"/>
<dbReference type="Gene3D" id="3.40.50.11190">
    <property type="match status" value="1"/>
</dbReference>
<dbReference type="Gene3D" id="3.40.50.2000">
    <property type="entry name" value="Glycogen Phosphorylase B"/>
    <property type="match status" value="1"/>
</dbReference>
<comment type="caution">
    <text evidence="1">The sequence shown here is derived from an EMBL/GenBank/DDBJ whole genome shotgun (WGS) entry which is preliminary data.</text>
</comment>
<keyword evidence="2" id="KW-1185">Reference proteome</keyword>
<evidence type="ECO:0008006" key="3">
    <source>
        <dbReference type="Google" id="ProtNLM"/>
    </source>
</evidence>
<evidence type="ECO:0000313" key="2">
    <source>
        <dbReference type="Proteomes" id="UP000233365"/>
    </source>
</evidence>
<evidence type="ECO:0000313" key="1">
    <source>
        <dbReference type="EMBL" id="PKR51214.1"/>
    </source>
</evidence>
<name>A0ABX4RAP7_9PROT</name>